<keyword evidence="3" id="KW-1185">Reference proteome</keyword>
<accession>W7QMS8</accession>
<gene>
    <name evidence="2" type="ORF">DS2_13719</name>
</gene>
<dbReference type="Pfam" id="PF16220">
    <property type="entry name" value="DUF4880"/>
    <property type="match status" value="1"/>
</dbReference>
<name>W7QMS8_9ALTE</name>
<dbReference type="STRING" id="1328313.DS2_13719"/>
<dbReference type="RefSeq" id="WP_035015390.1">
    <property type="nucleotide sequence ID" value="NZ_ARZY01000027.1"/>
</dbReference>
<protein>
    <submittedName>
        <fullName evidence="2">Putative regulator of iron dicitrate transport</fullName>
    </submittedName>
</protein>
<comment type="caution">
    <text evidence="2">The sequence shown here is derived from an EMBL/GenBank/DDBJ whole genome shotgun (WGS) entry which is preliminary data.</text>
</comment>
<evidence type="ECO:0000313" key="3">
    <source>
        <dbReference type="Proteomes" id="UP000019276"/>
    </source>
</evidence>
<dbReference type="Proteomes" id="UP000019276">
    <property type="component" value="Unassembled WGS sequence"/>
</dbReference>
<proteinExistence type="predicted"/>
<dbReference type="AlphaFoldDB" id="W7QMS8"/>
<organism evidence="2 3">
    <name type="scientific">Catenovulum agarivorans DS-2</name>
    <dbReference type="NCBI Taxonomy" id="1328313"/>
    <lineage>
        <taxon>Bacteria</taxon>
        <taxon>Pseudomonadati</taxon>
        <taxon>Pseudomonadota</taxon>
        <taxon>Gammaproteobacteria</taxon>
        <taxon>Alteromonadales</taxon>
        <taxon>Alteromonadaceae</taxon>
        <taxon>Catenovulum</taxon>
    </lineage>
</organism>
<reference evidence="2 3" key="1">
    <citation type="journal article" date="2014" name="Genome Announc.">
        <title>Draft Genome Sequence of the Agar-Degrading Bacterium Catenovulum sp. Strain DS-2, Isolated from Intestines of Haliotis diversicolor.</title>
        <authorList>
            <person name="Shan D."/>
            <person name="Li X."/>
            <person name="Gu Z."/>
            <person name="Wei G."/>
            <person name="Gao Z."/>
            <person name="Shao Z."/>
        </authorList>
    </citation>
    <scope>NUCLEOTIDE SEQUENCE [LARGE SCALE GENOMIC DNA]</scope>
    <source>
        <strain evidence="2 3">DS-2</strain>
    </source>
</reference>
<evidence type="ECO:0000313" key="2">
    <source>
        <dbReference type="EMBL" id="EWH09223.1"/>
    </source>
</evidence>
<dbReference type="OrthoDB" id="1099576at2"/>
<feature type="domain" description="FecR N-terminal" evidence="1">
    <location>
        <begin position="13"/>
        <end position="54"/>
    </location>
</feature>
<evidence type="ECO:0000259" key="1">
    <source>
        <dbReference type="Pfam" id="PF16220"/>
    </source>
</evidence>
<dbReference type="InterPro" id="IPR032623">
    <property type="entry name" value="FecR_N"/>
</dbReference>
<sequence>MSENAPNLQTIEQQAADWLVKLDQTEQLSDSDKQAFSVWYQANQQHQQTLLQMSEIWAALAPVQTKINTR</sequence>
<dbReference type="EMBL" id="ARZY01000027">
    <property type="protein sequence ID" value="EWH09223.1"/>
    <property type="molecule type" value="Genomic_DNA"/>
</dbReference>